<dbReference type="PROSITE" id="PS51257">
    <property type="entry name" value="PROKAR_LIPOPROTEIN"/>
    <property type="match status" value="1"/>
</dbReference>
<name>A0ABY7Y6S1_9GAMM</name>
<evidence type="ECO:0000313" key="3">
    <source>
        <dbReference type="Proteomes" id="UP001216828"/>
    </source>
</evidence>
<accession>A0ABY7Y6S1</accession>
<evidence type="ECO:0000313" key="2">
    <source>
        <dbReference type="EMBL" id="WDM65623.1"/>
    </source>
</evidence>
<reference evidence="2 3" key="1">
    <citation type="submission" date="2021-08" db="EMBL/GenBank/DDBJ databases">
        <title>Stenotrophomonas forensis sp. nov., isolated from contaminated viral transport media.</title>
        <authorList>
            <person name="Nguyen S.V."/>
            <person name="Edwards D."/>
            <person name="Scott S."/>
            <person name="Doss J."/>
            <person name="Merid S."/>
            <person name="Zelaya E."/>
            <person name="Maza C."/>
            <person name="Mann M."/>
            <person name="Hamilton B."/>
            <person name="Blackwell R."/>
            <person name="Tran A."/>
            <person name="Hauser J."/>
        </authorList>
    </citation>
    <scope>NUCLEOTIDE SEQUENCE [LARGE SCALE GENOMIC DNA]</scope>
    <source>
        <strain evidence="2 3">DFS-20110405</strain>
    </source>
</reference>
<evidence type="ECO:0008006" key="4">
    <source>
        <dbReference type="Google" id="ProtNLM"/>
    </source>
</evidence>
<proteinExistence type="predicted"/>
<keyword evidence="3" id="KW-1185">Reference proteome</keyword>
<dbReference type="SUPFAM" id="SSF81901">
    <property type="entry name" value="HCP-like"/>
    <property type="match status" value="1"/>
</dbReference>
<protein>
    <recommendedName>
        <fullName evidence="4">Sel1 repeat family protein</fullName>
    </recommendedName>
</protein>
<dbReference type="EMBL" id="CP082270">
    <property type="protein sequence ID" value="WDM65623.1"/>
    <property type="molecule type" value="Genomic_DNA"/>
</dbReference>
<evidence type="ECO:0000256" key="1">
    <source>
        <dbReference type="SAM" id="SignalP"/>
    </source>
</evidence>
<dbReference type="InterPro" id="IPR011990">
    <property type="entry name" value="TPR-like_helical_dom_sf"/>
</dbReference>
<organism evidence="2 3">
    <name type="scientific">Stenotrophomonas forensis</name>
    <dbReference type="NCBI Taxonomy" id="2871169"/>
    <lineage>
        <taxon>Bacteria</taxon>
        <taxon>Pseudomonadati</taxon>
        <taxon>Pseudomonadota</taxon>
        <taxon>Gammaproteobacteria</taxon>
        <taxon>Lysobacterales</taxon>
        <taxon>Lysobacteraceae</taxon>
        <taxon>Stenotrophomonas</taxon>
        <taxon>Stenotrophomonas maltophilia group</taxon>
    </lineage>
</organism>
<dbReference type="RefSeq" id="WP_274512534.1">
    <property type="nucleotide sequence ID" value="NZ_CP082270.1"/>
</dbReference>
<dbReference type="Proteomes" id="UP001216828">
    <property type="component" value="Chromosome"/>
</dbReference>
<feature type="signal peptide" evidence="1">
    <location>
        <begin position="1"/>
        <end position="23"/>
    </location>
</feature>
<sequence>MPNPSLKYSFVYQCLRLSKFALIACMVTSCSDKNDDVQQVSGTPKNEVPAATAELRGISPKPTAIDTNLQSAQRLPDAPVKDLYPALRNRAEAGDPEAKRQLFLLLNECRVAMQSDRQLDYSDSQVSPEILKASGKTREQYLADQEMSTLAFTEEKLKQCEGIPGDALKETSRWLKEAAQGGDSYARLAYYNYMDIIVGDQQEQAVSAEKVKQFNDDSYRYIKSVADTGNPDGLFTLGTAYQRGIITPKDPILAYAYKKAAGELTPIGGNEQMLDLMAQSMTPTDLRKANQLAATLAQRSKR</sequence>
<keyword evidence="1" id="KW-0732">Signal</keyword>
<feature type="chain" id="PRO_5046369390" description="Sel1 repeat family protein" evidence="1">
    <location>
        <begin position="24"/>
        <end position="302"/>
    </location>
</feature>
<dbReference type="Gene3D" id="1.25.40.10">
    <property type="entry name" value="Tetratricopeptide repeat domain"/>
    <property type="match status" value="1"/>
</dbReference>
<gene>
    <name evidence="2" type="ORF">K5L94_10240</name>
</gene>